<feature type="transmembrane region" description="Helical" evidence="1">
    <location>
        <begin position="52"/>
        <end position="74"/>
    </location>
</feature>
<keyword evidence="3" id="KW-1185">Reference proteome</keyword>
<evidence type="ECO:0000313" key="4">
    <source>
        <dbReference type="RefSeq" id="XP_025415544.1"/>
    </source>
</evidence>
<keyword evidence="1" id="KW-0812">Transmembrane</keyword>
<feature type="transmembrane region" description="Helical" evidence="1">
    <location>
        <begin position="6"/>
        <end position="25"/>
    </location>
</feature>
<feature type="transmembrane region" description="Helical" evidence="1">
    <location>
        <begin position="143"/>
        <end position="172"/>
    </location>
</feature>
<feature type="transmembrane region" description="Helical" evidence="1">
    <location>
        <begin position="233"/>
        <end position="250"/>
    </location>
</feature>
<organism evidence="2">
    <name type="scientific">Sipha flava</name>
    <name type="common">yellow sugarcane aphid</name>
    <dbReference type="NCBI Taxonomy" id="143950"/>
    <lineage>
        <taxon>Eukaryota</taxon>
        <taxon>Metazoa</taxon>
        <taxon>Ecdysozoa</taxon>
        <taxon>Arthropoda</taxon>
        <taxon>Hexapoda</taxon>
        <taxon>Insecta</taxon>
        <taxon>Pterygota</taxon>
        <taxon>Neoptera</taxon>
        <taxon>Paraneoptera</taxon>
        <taxon>Hemiptera</taxon>
        <taxon>Sternorrhyncha</taxon>
        <taxon>Aphidomorpha</taxon>
        <taxon>Aphidoidea</taxon>
        <taxon>Aphididae</taxon>
        <taxon>Sipha</taxon>
    </lineage>
</organism>
<dbReference type="OrthoDB" id="7627565at2759"/>
<dbReference type="AlphaFoldDB" id="A0A2S2QYV4"/>
<dbReference type="Proteomes" id="UP000694846">
    <property type="component" value="Unplaced"/>
</dbReference>
<dbReference type="EMBL" id="GGMS01013744">
    <property type="protein sequence ID" value="MBY82947.1"/>
    <property type="molecule type" value="Transcribed_RNA"/>
</dbReference>
<sequence length="341" mass="38783">MLTLSLNEYCFIIGLPIVCILWSIFLKRITNFFKKCITTYSSHKFRIPEINILLNSLTSGLFCFISVPICFSTFKPSLTDPSLMFWLLDSFRQMMERCATIETIDPSRNFKFIILYSCLLHSVYTAFVNQLDERPIMSAIKKGVILVFFASTYCFGCTEAGFVFLGLSNLSLGTLEAARLLKVCHNRTNSKVIKILCFIQFIVHCVVWISVYLFLVPFIMLSSVDVLTMNNDNQLPLVIMLFSLLVFYLIELKDSPLNISATSGNGIFRLFESPKNSLIAKANQTKKKSLENLSLLYQTTKCGIALKKKVKNLRQNKLSTTLLNLSEIKSEPIDVIEILDD</sequence>
<dbReference type="GeneID" id="112687184"/>
<name>A0A2S2QYV4_9HEMI</name>
<feature type="transmembrane region" description="Helical" evidence="1">
    <location>
        <begin position="113"/>
        <end position="131"/>
    </location>
</feature>
<reference evidence="2" key="1">
    <citation type="submission" date="2018-04" db="EMBL/GenBank/DDBJ databases">
        <title>Transcriptome assembly of Sipha flava.</title>
        <authorList>
            <person name="Scully E.D."/>
            <person name="Geib S.M."/>
            <person name="Palmer N.A."/>
            <person name="Koch K."/>
            <person name="Bradshaw J."/>
            <person name="Heng-Moss T."/>
            <person name="Sarath G."/>
        </authorList>
    </citation>
    <scope>NUCLEOTIDE SEQUENCE</scope>
</reference>
<dbReference type="RefSeq" id="XP_025415544.1">
    <property type="nucleotide sequence ID" value="XM_025559759.1"/>
</dbReference>
<feature type="transmembrane region" description="Helical" evidence="1">
    <location>
        <begin position="192"/>
        <end position="221"/>
    </location>
</feature>
<evidence type="ECO:0000313" key="3">
    <source>
        <dbReference type="Proteomes" id="UP000694846"/>
    </source>
</evidence>
<evidence type="ECO:0000313" key="2">
    <source>
        <dbReference type="EMBL" id="MBY82947.1"/>
    </source>
</evidence>
<evidence type="ECO:0000256" key="1">
    <source>
        <dbReference type="SAM" id="Phobius"/>
    </source>
</evidence>
<reference evidence="4" key="2">
    <citation type="submission" date="2025-04" db="UniProtKB">
        <authorList>
            <consortium name="RefSeq"/>
        </authorList>
    </citation>
    <scope>IDENTIFICATION</scope>
    <source>
        <tissue evidence="4">Whole body</tissue>
    </source>
</reference>
<accession>A0A2S2QYV4</accession>
<protein>
    <submittedName>
        <fullName evidence="4">Uncharacterized protein LOC112687184</fullName>
    </submittedName>
</protein>
<keyword evidence="1" id="KW-1133">Transmembrane helix</keyword>
<keyword evidence="1" id="KW-0472">Membrane</keyword>
<proteinExistence type="predicted"/>
<gene>
    <name evidence="4" type="primary">LOC112687184</name>
    <name evidence="2" type="ORF">g.71993</name>
</gene>